<reference evidence="1" key="1">
    <citation type="journal article" date="2021" name="Proc. Natl. Acad. Sci. U.S.A.">
        <title>A Catalog of Tens of Thousands of Viruses from Human Metagenomes Reveals Hidden Associations with Chronic Diseases.</title>
        <authorList>
            <person name="Tisza M.J."/>
            <person name="Buck C.B."/>
        </authorList>
    </citation>
    <scope>NUCLEOTIDE SEQUENCE</scope>
    <source>
        <strain evidence="1">CtVeR24</strain>
    </source>
</reference>
<accession>A0A8S5SX23</accession>
<evidence type="ECO:0000313" key="1">
    <source>
        <dbReference type="EMBL" id="DAF55636.1"/>
    </source>
</evidence>
<organism evidence="1">
    <name type="scientific">Myoviridae sp. ctVeR24</name>
    <dbReference type="NCBI Taxonomy" id="2827689"/>
    <lineage>
        <taxon>Viruses</taxon>
        <taxon>Duplodnaviria</taxon>
        <taxon>Heunggongvirae</taxon>
        <taxon>Uroviricota</taxon>
        <taxon>Caudoviricetes</taxon>
    </lineage>
</organism>
<dbReference type="EMBL" id="BK032695">
    <property type="protein sequence ID" value="DAF55636.1"/>
    <property type="molecule type" value="Genomic_DNA"/>
</dbReference>
<protein>
    <submittedName>
        <fullName evidence="1">Uncharacterized protein</fullName>
    </submittedName>
</protein>
<proteinExistence type="predicted"/>
<name>A0A8S5SX23_9CAUD</name>
<sequence length="37" mass="4231">MAAPRQSANSCKHDLPLFSAKRSLTDWNRNERKQAVC</sequence>